<dbReference type="SUPFAM" id="SSF48317">
    <property type="entry name" value="Acid phosphatase/Vanadium-dependent haloperoxidase"/>
    <property type="match status" value="1"/>
</dbReference>
<evidence type="ECO:0000256" key="7">
    <source>
        <dbReference type="SAM" id="Phobius"/>
    </source>
</evidence>
<evidence type="ECO:0000313" key="10">
    <source>
        <dbReference type="Proteomes" id="UP000790347"/>
    </source>
</evidence>
<reference evidence="9" key="2">
    <citation type="journal article" date="2022" name="Res Sq">
        <title>Comparative Genomics Reveals Insights into the Divergent Evolution of Astigmatic Mites and Household Pest Adaptations.</title>
        <authorList>
            <person name="Xiong Q."/>
            <person name="Wan A.T.-Y."/>
            <person name="Liu X.-Y."/>
            <person name="Fung C.S.-H."/>
            <person name="Xiao X."/>
            <person name="Malainual N."/>
            <person name="Hou J."/>
            <person name="Wang L."/>
            <person name="Wang M."/>
            <person name="Yang K."/>
            <person name="Cui Y."/>
            <person name="Leung E."/>
            <person name="Nong W."/>
            <person name="Shin S.-K."/>
            <person name="Au S."/>
            <person name="Jeong K.Y."/>
            <person name="Chew F.T."/>
            <person name="Hui J."/>
            <person name="Leung T.F."/>
            <person name="Tungtrongchitr A."/>
            <person name="Zhong N."/>
            <person name="Liu Z."/>
            <person name="Tsui S."/>
        </authorList>
    </citation>
    <scope>NUCLEOTIDE SEQUENCE</scope>
    <source>
        <strain evidence="9">Derf</strain>
        <tissue evidence="9">Whole organism</tissue>
    </source>
</reference>
<evidence type="ECO:0000256" key="5">
    <source>
        <dbReference type="ARBA" id="ARBA00023136"/>
    </source>
</evidence>
<dbReference type="PANTHER" id="PTHR10165:SF103">
    <property type="entry name" value="PHOSPHOLIPID PHOSPHATASE HOMOLOG 1.2 HOMOLOG"/>
    <property type="match status" value="1"/>
</dbReference>
<accession>A0A922L1K5</accession>
<gene>
    <name evidence="9" type="primary">PLPPR4</name>
    <name evidence="9" type="ORF">DERF_009513</name>
</gene>
<dbReference type="EMBL" id="ASGP02000004">
    <property type="protein sequence ID" value="KAH9511027.1"/>
    <property type="molecule type" value="Genomic_DNA"/>
</dbReference>
<feature type="transmembrane region" description="Helical" evidence="7">
    <location>
        <begin position="517"/>
        <end position="536"/>
    </location>
</feature>
<evidence type="ECO:0000256" key="1">
    <source>
        <dbReference type="ARBA" id="ARBA00004141"/>
    </source>
</evidence>
<keyword evidence="5 7" id="KW-0472">Membrane</keyword>
<reference evidence="9" key="1">
    <citation type="submission" date="2013-05" db="EMBL/GenBank/DDBJ databases">
        <authorList>
            <person name="Yim A.K.Y."/>
            <person name="Chan T.F."/>
            <person name="Ji K.M."/>
            <person name="Liu X.Y."/>
            <person name="Zhou J.W."/>
            <person name="Li R.Q."/>
            <person name="Yang K.Y."/>
            <person name="Li J."/>
            <person name="Li M."/>
            <person name="Law P.T.W."/>
            <person name="Wu Y.L."/>
            <person name="Cai Z.L."/>
            <person name="Qin H."/>
            <person name="Bao Y."/>
            <person name="Leung R.K.K."/>
            <person name="Ng P.K.S."/>
            <person name="Zou J."/>
            <person name="Zhong X.J."/>
            <person name="Ran P.X."/>
            <person name="Zhong N.S."/>
            <person name="Liu Z.G."/>
            <person name="Tsui S.K.W."/>
        </authorList>
    </citation>
    <scope>NUCLEOTIDE SEQUENCE</scope>
    <source>
        <strain evidence="9">Derf</strain>
        <tissue evidence="9">Whole organism</tissue>
    </source>
</reference>
<feature type="transmembrane region" description="Helical" evidence="7">
    <location>
        <begin position="486"/>
        <end position="505"/>
    </location>
</feature>
<dbReference type="GO" id="GO:0006644">
    <property type="term" value="P:phospholipid metabolic process"/>
    <property type="evidence" value="ECO:0007669"/>
    <property type="project" value="InterPro"/>
</dbReference>
<keyword evidence="10" id="KW-1185">Reference proteome</keyword>
<keyword evidence="4 7" id="KW-1133">Transmembrane helix</keyword>
<evidence type="ECO:0000256" key="6">
    <source>
        <dbReference type="SAM" id="MobiDB-lite"/>
    </source>
</evidence>
<protein>
    <submittedName>
        <fullName evidence="9">Lipid phosphate phosphatase- protein type</fullName>
    </submittedName>
</protein>
<dbReference type="SMART" id="SM00014">
    <property type="entry name" value="acidPPc"/>
    <property type="match status" value="1"/>
</dbReference>
<feature type="transmembrane region" description="Helical" evidence="7">
    <location>
        <begin position="332"/>
        <end position="351"/>
    </location>
</feature>
<name>A0A922L1K5_DERFA</name>
<evidence type="ECO:0000256" key="4">
    <source>
        <dbReference type="ARBA" id="ARBA00022989"/>
    </source>
</evidence>
<dbReference type="GO" id="GO:0008195">
    <property type="term" value="F:phosphatidate phosphatase activity"/>
    <property type="evidence" value="ECO:0007669"/>
    <property type="project" value="TreeGrafter"/>
</dbReference>
<sequence length="669" mass="75515">MNRSFPSLSLNSISIIDDDTNDNSNNHHHPVSISTSLRTIPKSINRPSIRSNDDGPITISTQGRCLGLVLQELGVSSIFFPTKIGLKKMGSKNSKCESEENADNKNLMKLDSISTVSMAFTANDGGGTDDGIDGVKPPLCSCQSQRHMQQQQQQQQKQQSFSNQTDVYENKSIVQQQSDRSKSSLPASRNSFVLDMDDDNHIHHVRHQQHHHKSANIDHGDYGFPTLDSIHSTIEKNHGGHSPNSAAAAVNRKSITRKSSSIMLITLFDTLILMMMLALAIILRFTDEIKPIETWFSKRLVCMFPELYSWPFKVVSNTEGVLLFDKLSSTEFLFFLFVFIIPIAAIIFLELNRLLIRQIVHGDHDDHGESIIVPKINLSIPLSVRRTCRILAGFILGLTACSIIADFVKLQTGQYRPFILDICPDFCHGKIVNSNITCWNNNSIADDQRIDVRKSMPSIVATLSSYTAIFLVYYTTAALNYRATKLFRLSLSVAIIVIGVLLSMSRVTTYRNHLWDVWAGWLIGWPLAYYIVWYHLNGFSNRLSISNLFSAKYQCRCNRSNVQDSSMMTSSINWLPFHIPRVQTSAKTANENVARIPSYLKSNSGQVKQSPTTHSNAYINPAFSADDNNPDNHYHYHSSRIILDSNNNQMVKRDGHHQKRRSQMRTFAN</sequence>
<feature type="region of interest" description="Disordered" evidence="6">
    <location>
        <begin position="122"/>
        <end position="165"/>
    </location>
</feature>
<dbReference type="Pfam" id="PF01569">
    <property type="entry name" value="PAP2"/>
    <property type="match status" value="1"/>
</dbReference>
<organism evidence="9 10">
    <name type="scientific">Dermatophagoides farinae</name>
    <name type="common">American house dust mite</name>
    <dbReference type="NCBI Taxonomy" id="6954"/>
    <lineage>
        <taxon>Eukaryota</taxon>
        <taxon>Metazoa</taxon>
        <taxon>Ecdysozoa</taxon>
        <taxon>Arthropoda</taxon>
        <taxon>Chelicerata</taxon>
        <taxon>Arachnida</taxon>
        <taxon>Acari</taxon>
        <taxon>Acariformes</taxon>
        <taxon>Sarcoptiformes</taxon>
        <taxon>Astigmata</taxon>
        <taxon>Psoroptidia</taxon>
        <taxon>Analgoidea</taxon>
        <taxon>Pyroglyphidae</taxon>
        <taxon>Dermatophagoidinae</taxon>
        <taxon>Dermatophagoides</taxon>
    </lineage>
</organism>
<feature type="transmembrane region" description="Helical" evidence="7">
    <location>
        <begin position="262"/>
        <end position="285"/>
    </location>
</feature>
<dbReference type="InterPro" id="IPR036938">
    <property type="entry name" value="PAP2/HPO_sf"/>
</dbReference>
<evidence type="ECO:0000256" key="2">
    <source>
        <dbReference type="ARBA" id="ARBA00008816"/>
    </source>
</evidence>
<dbReference type="InterPro" id="IPR000326">
    <property type="entry name" value="PAP2/HPO"/>
</dbReference>
<feature type="transmembrane region" description="Helical" evidence="7">
    <location>
        <begin position="390"/>
        <end position="408"/>
    </location>
</feature>
<feature type="transmembrane region" description="Helical" evidence="7">
    <location>
        <begin position="456"/>
        <end position="474"/>
    </location>
</feature>
<comment type="similarity">
    <text evidence="2">Belongs to the PA-phosphatase related phosphoesterase family.</text>
</comment>
<dbReference type="Proteomes" id="UP000790347">
    <property type="component" value="Unassembled WGS sequence"/>
</dbReference>
<dbReference type="GO" id="GO:0007165">
    <property type="term" value="P:signal transduction"/>
    <property type="evidence" value="ECO:0007669"/>
    <property type="project" value="TreeGrafter"/>
</dbReference>
<dbReference type="GO" id="GO:0046839">
    <property type="term" value="P:phospholipid dephosphorylation"/>
    <property type="evidence" value="ECO:0007669"/>
    <property type="project" value="TreeGrafter"/>
</dbReference>
<feature type="compositionally biased region" description="Low complexity" evidence="6">
    <location>
        <begin position="141"/>
        <end position="164"/>
    </location>
</feature>
<feature type="region of interest" description="Disordered" evidence="6">
    <location>
        <begin position="647"/>
        <end position="669"/>
    </location>
</feature>
<feature type="compositionally biased region" description="Basic residues" evidence="6">
    <location>
        <begin position="654"/>
        <end position="663"/>
    </location>
</feature>
<feature type="domain" description="Phosphatidic acid phosphatase type 2/haloperoxidase" evidence="8">
    <location>
        <begin position="391"/>
        <end position="532"/>
    </location>
</feature>
<dbReference type="PANTHER" id="PTHR10165">
    <property type="entry name" value="LIPID PHOSPHATE PHOSPHATASE"/>
    <property type="match status" value="1"/>
</dbReference>
<dbReference type="InterPro" id="IPR043216">
    <property type="entry name" value="PAP-like"/>
</dbReference>
<evidence type="ECO:0000256" key="3">
    <source>
        <dbReference type="ARBA" id="ARBA00022692"/>
    </source>
</evidence>
<dbReference type="GO" id="GO:0005886">
    <property type="term" value="C:plasma membrane"/>
    <property type="evidence" value="ECO:0007669"/>
    <property type="project" value="TreeGrafter"/>
</dbReference>
<comment type="caution">
    <text evidence="9">The sequence shown here is derived from an EMBL/GenBank/DDBJ whole genome shotgun (WGS) entry which is preliminary data.</text>
</comment>
<evidence type="ECO:0000259" key="8">
    <source>
        <dbReference type="SMART" id="SM00014"/>
    </source>
</evidence>
<dbReference type="Gene3D" id="1.20.144.10">
    <property type="entry name" value="Phosphatidic acid phosphatase type 2/haloperoxidase"/>
    <property type="match status" value="1"/>
</dbReference>
<evidence type="ECO:0000313" key="9">
    <source>
        <dbReference type="EMBL" id="KAH9511027.1"/>
    </source>
</evidence>
<dbReference type="AlphaFoldDB" id="A0A922L1K5"/>
<keyword evidence="3 7" id="KW-0812">Transmembrane</keyword>
<proteinExistence type="inferred from homology"/>
<comment type="subcellular location">
    <subcellularLocation>
        <location evidence="1">Membrane</location>
        <topology evidence="1">Multi-pass membrane protein</topology>
    </subcellularLocation>
</comment>